<comment type="similarity">
    <text evidence="1">Belongs to the Mo25 family.</text>
</comment>
<accession>A0A9P8J5R7</accession>
<dbReference type="GO" id="GO:0005737">
    <property type="term" value="C:cytoplasm"/>
    <property type="evidence" value="ECO:0007669"/>
    <property type="project" value="UniProtKB-ARBA"/>
</dbReference>
<dbReference type="Pfam" id="PF00069">
    <property type="entry name" value="Pkinase"/>
    <property type="match status" value="1"/>
</dbReference>
<dbReference type="InterPro" id="IPR016024">
    <property type="entry name" value="ARM-type_fold"/>
</dbReference>
<dbReference type="Gene3D" id="3.30.200.20">
    <property type="entry name" value="Phosphorylase Kinase, domain 1"/>
    <property type="match status" value="1"/>
</dbReference>
<dbReference type="EMBL" id="JAHFXF010000354">
    <property type="protein sequence ID" value="KAG9689434.1"/>
    <property type="molecule type" value="Genomic_DNA"/>
</dbReference>
<gene>
    <name evidence="4" type="ORF">KCU76_g8883</name>
</gene>
<dbReference type="PROSITE" id="PS00108">
    <property type="entry name" value="PROTEIN_KINASE_ST"/>
    <property type="match status" value="1"/>
</dbReference>
<organism evidence="4 5">
    <name type="scientific">Aureobasidium melanogenum</name>
    <name type="common">Aureobasidium pullulans var. melanogenum</name>
    <dbReference type="NCBI Taxonomy" id="46634"/>
    <lineage>
        <taxon>Eukaryota</taxon>
        <taxon>Fungi</taxon>
        <taxon>Dikarya</taxon>
        <taxon>Ascomycota</taxon>
        <taxon>Pezizomycotina</taxon>
        <taxon>Dothideomycetes</taxon>
        <taxon>Dothideomycetidae</taxon>
        <taxon>Dothideales</taxon>
        <taxon>Saccotheciaceae</taxon>
        <taxon>Aureobasidium</taxon>
    </lineage>
</organism>
<feature type="region of interest" description="Disordered" evidence="2">
    <location>
        <begin position="32"/>
        <end position="53"/>
    </location>
</feature>
<dbReference type="GO" id="GO:0004672">
    <property type="term" value="F:protein kinase activity"/>
    <property type="evidence" value="ECO:0007669"/>
    <property type="project" value="InterPro"/>
</dbReference>
<dbReference type="PANTHER" id="PTHR10182">
    <property type="entry name" value="CALCIUM-BINDING PROTEIN 39-RELATED"/>
    <property type="match status" value="1"/>
</dbReference>
<reference evidence="4" key="1">
    <citation type="journal article" date="2021" name="J Fungi (Basel)">
        <title>Virulence traits and population genomics of the black yeast Aureobasidium melanogenum.</title>
        <authorList>
            <person name="Cernosa A."/>
            <person name="Sun X."/>
            <person name="Gostincar C."/>
            <person name="Fang C."/>
            <person name="Gunde-Cimerman N."/>
            <person name="Song Z."/>
        </authorList>
    </citation>
    <scope>NUCLEOTIDE SEQUENCE</scope>
    <source>
        <strain evidence="4">EXF-9911</strain>
    </source>
</reference>
<dbReference type="InterPro" id="IPR011009">
    <property type="entry name" value="Kinase-like_dom_sf"/>
</dbReference>
<dbReference type="GO" id="GO:0005524">
    <property type="term" value="F:ATP binding"/>
    <property type="evidence" value="ECO:0007669"/>
    <property type="project" value="InterPro"/>
</dbReference>
<evidence type="ECO:0000313" key="5">
    <source>
        <dbReference type="Proteomes" id="UP000779574"/>
    </source>
</evidence>
<dbReference type="SUPFAM" id="SSF48371">
    <property type="entry name" value="ARM repeat"/>
    <property type="match status" value="1"/>
</dbReference>
<reference evidence="4" key="2">
    <citation type="submission" date="2021-08" db="EMBL/GenBank/DDBJ databases">
        <authorList>
            <person name="Gostincar C."/>
            <person name="Sun X."/>
            <person name="Song Z."/>
            <person name="Gunde-Cimerman N."/>
        </authorList>
    </citation>
    <scope>NUCLEOTIDE SEQUENCE</scope>
    <source>
        <strain evidence="4">EXF-9911</strain>
    </source>
</reference>
<dbReference type="PANTHER" id="PTHR10182:SF3">
    <property type="entry name" value="PROTEIN MO25"/>
    <property type="match status" value="1"/>
</dbReference>
<dbReference type="InterPro" id="IPR013878">
    <property type="entry name" value="Mo25"/>
</dbReference>
<dbReference type="SUPFAM" id="SSF56112">
    <property type="entry name" value="Protein kinase-like (PK-like)"/>
    <property type="match status" value="1"/>
</dbReference>
<dbReference type="GO" id="GO:0035556">
    <property type="term" value="P:intracellular signal transduction"/>
    <property type="evidence" value="ECO:0007669"/>
    <property type="project" value="TreeGrafter"/>
</dbReference>
<dbReference type="AlphaFoldDB" id="A0A9P8J5R7"/>
<proteinExistence type="inferred from homology"/>
<dbReference type="Gene3D" id="1.25.10.10">
    <property type="entry name" value="Leucine-rich Repeat Variant"/>
    <property type="match status" value="1"/>
</dbReference>
<feature type="domain" description="Protein kinase" evidence="3">
    <location>
        <begin position="95"/>
        <end position="437"/>
    </location>
</feature>
<dbReference type="PROSITE" id="PS50011">
    <property type="entry name" value="PROTEIN_KINASE_DOM"/>
    <property type="match status" value="1"/>
</dbReference>
<dbReference type="OrthoDB" id="609103at2759"/>
<name>A0A9P8J5R7_AURME</name>
<protein>
    <submittedName>
        <fullName evidence="4">Mo25-like protein</fullName>
    </submittedName>
</protein>
<evidence type="ECO:0000259" key="3">
    <source>
        <dbReference type="PROSITE" id="PS50011"/>
    </source>
</evidence>
<evidence type="ECO:0000256" key="1">
    <source>
        <dbReference type="ARBA" id="ARBA00011012"/>
    </source>
</evidence>
<dbReference type="InterPro" id="IPR000719">
    <property type="entry name" value="Prot_kinase_dom"/>
</dbReference>
<dbReference type="Proteomes" id="UP000779574">
    <property type="component" value="Unassembled WGS sequence"/>
</dbReference>
<dbReference type="FunFam" id="1.25.10.10:FF:000257">
    <property type="entry name" value="Conidiophore development protein hymA"/>
    <property type="match status" value="1"/>
</dbReference>
<dbReference type="InterPro" id="IPR011989">
    <property type="entry name" value="ARM-like"/>
</dbReference>
<dbReference type="GO" id="GO:0043539">
    <property type="term" value="F:protein serine/threonine kinase activator activity"/>
    <property type="evidence" value="ECO:0007669"/>
    <property type="project" value="TreeGrafter"/>
</dbReference>
<evidence type="ECO:0000313" key="4">
    <source>
        <dbReference type="EMBL" id="KAG9689434.1"/>
    </source>
</evidence>
<dbReference type="Gene3D" id="1.10.510.10">
    <property type="entry name" value="Transferase(Phosphotransferase) domain 1"/>
    <property type="match status" value="1"/>
</dbReference>
<feature type="non-terminal residue" evidence="4">
    <location>
        <position position="760"/>
    </location>
</feature>
<dbReference type="SMART" id="SM00220">
    <property type="entry name" value="S_TKc"/>
    <property type="match status" value="1"/>
</dbReference>
<dbReference type="Pfam" id="PF08569">
    <property type="entry name" value="Mo25"/>
    <property type="match status" value="1"/>
</dbReference>
<comment type="caution">
    <text evidence="4">The sequence shown here is derived from an EMBL/GenBank/DDBJ whole genome shotgun (WGS) entry which is preliminary data.</text>
</comment>
<evidence type="ECO:0000256" key="2">
    <source>
        <dbReference type="SAM" id="MobiDB-lite"/>
    </source>
</evidence>
<sequence>MPLSLTFLERFETISKIQAAFGLADTALSPSDAQHQATSLEQTTYDNSDNPQDYQSRIDAVIRDLSLKSSTHERPAVTSEEPLVIPLGGVNIGRYTNAVHHNDGLFSEVYKAVAQSGCGIIPKTHGYEKSPCLVALKVTNPSATEPPHDSVREVRLLERARHQFVVELVESFQQAGGRLVLVFPFMPYTLDDQLRKGKLQLKDQKIILSQLMQGLEHIHSCGIVHRDIKPSNILLRSPSGPAYISDFGIAWSADDPSSEPAKEKIMDVGTTSYRPPELMFGNRWYDASLDMWATGCVVAQVVSLGPQTLFDSGDLGSDLALIKSIFSTLGTPDTESWPEAKSLPDWGKMAFVQYPSKDWKDILPDASVDAVELVQKLIVAQDTSSSMAFLFGRSKARSNQELTRSTKDLILKLIAEDKPSQKIEEEVARNLGQMKVILQGTPELDVSPDQVFQLVNLLVTEDLLRVLAENIHRLPFESRKDTQTIISNVLRYKQPGEDQPIALQYIITTRPEVIIALCNGYDRRESAMPCGGILKEALKHDAVTALILYDEPSLHGQPLDLGSIDTDQPASGQGVFWKFFDWIDKSLFEVSTDAFDTFRQILVRHKPMVAKYIDTNFDLFFDRYNNILIKSESYVTKRQSIKLLGEVLLDRQFYEIMTRYVESGDNLKLIMWQLKDDRKMVQYEAFHVFKIFAANPNKSPDVKRLLTMNRQRLLDFLPNFLADRTEDDQFSDEKSYLIKQIKLLPQTPQQPRTASQESSK</sequence>
<dbReference type="InterPro" id="IPR008271">
    <property type="entry name" value="Ser/Thr_kinase_AS"/>
</dbReference>